<sequence length="163" mass="18809">MIDGKGEQRLKAGGNSIANQSYPFTWRNNRPGHEYIQERLDRVLATPSWCLLFHQASVVHLDTVGSDHSALLLNLKSVPPRRRAPFRFDAPWVEEDEVQDIINQSWSIPVHGSHAFSVYKKIQACRSSLSNWKRRKRLNSGHNALRNQKLRFFPSKIHHPVLP</sequence>
<protein>
    <submittedName>
        <fullName evidence="1">Uncharacterized protein</fullName>
    </submittedName>
</protein>
<organism evidence="1 2">
    <name type="scientific">Vaccinium darrowii</name>
    <dbReference type="NCBI Taxonomy" id="229202"/>
    <lineage>
        <taxon>Eukaryota</taxon>
        <taxon>Viridiplantae</taxon>
        <taxon>Streptophyta</taxon>
        <taxon>Embryophyta</taxon>
        <taxon>Tracheophyta</taxon>
        <taxon>Spermatophyta</taxon>
        <taxon>Magnoliopsida</taxon>
        <taxon>eudicotyledons</taxon>
        <taxon>Gunneridae</taxon>
        <taxon>Pentapetalae</taxon>
        <taxon>asterids</taxon>
        <taxon>Ericales</taxon>
        <taxon>Ericaceae</taxon>
        <taxon>Vaccinioideae</taxon>
        <taxon>Vaccinieae</taxon>
        <taxon>Vaccinium</taxon>
    </lineage>
</organism>
<keyword evidence="2" id="KW-1185">Reference proteome</keyword>
<proteinExistence type="predicted"/>
<reference evidence="1 2" key="1">
    <citation type="journal article" date="2021" name="Hortic Res">
        <title>High-quality reference genome and annotation aids understanding of berry development for evergreen blueberry (Vaccinium darrowii).</title>
        <authorList>
            <person name="Yu J."/>
            <person name="Hulse-Kemp A.M."/>
            <person name="Babiker E."/>
            <person name="Staton M."/>
        </authorList>
    </citation>
    <scope>NUCLEOTIDE SEQUENCE [LARGE SCALE GENOMIC DNA]</scope>
    <source>
        <strain evidence="2">cv. NJ 8807/NJ 8810</strain>
        <tissue evidence="1">Young leaf</tissue>
    </source>
</reference>
<evidence type="ECO:0000313" key="2">
    <source>
        <dbReference type="Proteomes" id="UP000828048"/>
    </source>
</evidence>
<dbReference type="Proteomes" id="UP000828048">
    <property type="component" value="Chromosome 11"/>
</dbReference>
<accession>A0ACB7YP61</accession>
<dbReference type="EMBL" id="CM037161">
    <property type="protein sequence ID" value="KAH7854983.1"/>
    <property type="molecule type" value="Genomic_DNA"/>
</dbReference>
<gene>
    <name evidence="1" type="ORF">Vadar_019857</name>
</gene>
<comment type="caution">
    <text evidence="1">The sequence shown here is derived from an EMBL/GenBank/DDBJ whole genome shotgun (WGS) entry which is preliminary data.</text>
</comment>
<name>A0ACB7YP61_9ERIC</name>
<evidence type="ECO:0000313" key="1">
    <source>
        <dbReference type="EMBL" id="KAH7854983.1"/>
    </source>
</evidence>